<comment type="catalytic activity">
    <reaction evidence="9 10">
        <text>a long-chain fatty acyl-CoA + 2 NADPH + 2 H(+) = a long-chain primary fatty alcohol + 2 NADP(+) + CoA</text>
        <dbReference type="Rhea" id="RHEA:52716"/>
        <dbReference type="ChEBI" id="CHEBI:15378"/>
        <dbReference type="ChEBI" id="CHEBI:57287"/>
        <dbReference type="ChEBI" id="CHEBI:57783"/>
        <dbReference type="ChEBI" id="CHEBI:58349"/>
        <dbReference type="ChEBI" id="CHEBI:77396"/>
        <dbReference type="ChEBI" id="CHEBI:83139"/>
        <dbReference type="EC" id="1.2.1.84"/>
    </reaction>
</comment>
<comment type="similarity">
    <text evidence="2 10">Belongs to the fatty acyl-CoA reductase family.</text>
</comment>
<dbReference type="PANTHER" id="PTHR11011:SF24">
    <property type="entry name" value="FATTY ACYL-COA REDUCTASE"/>
    <property type="match status" value="1"/>
</dbReference>
<dbReference type="InterPro" id="IPR036291">
    <property type="entry name" value="NAD(P)-bd_dom_sf"/>
</dbReference>
<dbReference type="PANTHER" id="PTHR11011">
    <property type="entry name" value="MALE STERILITY PROTEIN 2-RELATED"/>
    <property type="match status" value="1"/>
</dbReference>
<dbReference type="Pfam" id="PF03015">
    <property type="entry name" value="Sterile"/>
    <property type="match status" value="1"/>
</dbReference>
<comment type="subcellular location">
    <subcellularLocation>
        <location evidence="1">Membrane</location>
        <topology evidence="1">Multi-pass membrane protein</topology>
    </subcellularLocation>
</comment>
<keyword evidence="6" id="KW-1133">Transmembrane helix</keyword>
<dbReference type="EMBL" id="GEDC01026034">
    <property type="protein sequence ID" value="JAS11264.1"/>
    <property type="molecule type" value="Transcribed_RNA"/>
</dbReference>
<dbReference type="InterPro" id="IPR026055">
    <property type="entry name" value="FAR"/>
</dbReference>
<dbReference type="Gene3D" id="3.40.50.720">
    <property type="entry name" value="NAD(P)-binding Rossmann-like Domain"/>
    <property type="match status" value="1"/>
</dbReference>
<dbReference type="EC" id="1.2.1.84" evidence="10"/>
<dbReference type="SUPFAM" id="SSF51735">
    <property type="entry name" value="NAD(P)-binding Rossmann-fold domains"/>
    <property type="match status" value="1"/>
</dbReference>
<evidence type="ECO:0000256" key="2">
    <source>
        <dbReference type="ARBA" id="ARBA00005928"/>
    </source>
</evidence>
<evidence type="ECO:0000256" key="4">
    <source>
        <dbReference type="ARBA" id="ARBA00022692"/>
    </source>
</evidence>
<sequence length="509" mass="58145">IEMAPGSYADGGFIPNIPQFYSGKNILITGVTGFMGKVLLEKLLRSCPQIGKIYMIIRCKKDKLPEDRLKEVTDLPLFDILKMEQNWSDIEKKFILLNGDVSELNLGLSAEDEQNIIKNVSIVFHVAASVRFDDPLSDAIKMNTRGTREIVQLCLKIKSLKTFLHVSTTYSNCYKSMVEEKVYPPLADWREMIETVEKLDPGIINILTKKYIGSMPNTYTFSKSLAENVVWEHRNQLPVIILRPSIVISSWKDPFPGWLDTINGPTAMLVGGGKGVLRTCLANKDVVADYMPVDVAIRAIITAVWHHCVNRVQDQNKIVYNCSSRDKSVSMQELMRLGLKTAEQFPFSEVLWTPTAHFTTNKTCFAVNAWFKHLIPALIVDLVLKIRNKKPRLVKIQQRIFQAITALSYFTLNHWTFKNENFQNLDAVLLPEDKIDFSIDLSDINIKEYFVNATLGLRQYLLHEDDSKLAETRKQANRLYWLDKILKALGLVLLLWSCQIFFLSSYLNA</sequence>
<gene>
    <name evidence="13" type="ORF">g.1607</name>
</gene>
<dbReference type="AlphaFoldDB" id="A0A1B6CCS7"/>
<evidence type="ECO:0000256" key="5">
    <source>
        <dbReference type="ARBA" id="ARBA00022857"/>
    </source>
</evidence>
<protein>
    <recommendedName>
        <fullName evidence="10">Fatty acyl-CoA reductase</fullName>
        <ecNumber evidence="10">1.2.1.84</ecNumber>
    </recommendedName>
</protein>
<evidence type="ECO:0000256" key="8">
    <source>
        <dbReference type="ARBA" id="ARBA00023136"/>
    </source>
</evidence>
<dbReference type="Pfam" id="PF07993">
    <property type="entry name" value="NAD_binding_4"/>
    <property type="match status" value="1"/>
</dbReference>
<evidence type="ECO:0000256" key="9">
    <source>
        <dbReference type="ARBA" id="ARBA00052530"/>
    </source>
</evidence>
<evidence type="ECO:0000256" key="10">
    <source>
        <dbReference type="RuleBase" id="RU363097"/>
    </source>
</evidence>
<name>A0A1B6CCS7_9HEMI</name>
<evidence type="ECO:0000256" key="1">
    <source>
        <dbReference type="ARBA" id="ARBA00004141"/>
    </source>
</evidence>
<dbReference type="GO" id="GO:0102965">
    <property type="term" value="F:alcohol-forming long-chain fatty acyl-CoA reductase activity"/>
    <property type="evidence" value="ECO:0007669"/>
    <property type="project" value="UniProtKB-EC"/>
</dbReference>
<comment type="function">
    <text evidence="10">Catalyzes the reduction of fatty acyl-CoA to fatty alcohols.</text>
</comment>
<keyword evidence="4" id="KW-0812">Transmembrane</keyword>
<keyword evidence="5 10" id="KW-0521">NADP</keyword>
<dbReference type="GO" id="GO:0005777">
    <property type="term" value="C:peroxisome"/>
    <property type="evidence" value="ECO:0007669"/>
    <property type="project" value="TreeGrafter"/>
</dbReference>
<keyword evidence="3 10" id="KW-0444">Lipid biosynthesis</keyword>
<organism evidence="13">
    <name type="scientific">Clastoptera arizonana</name>
    <name type="common">Arizona spittle bug</name>
    <dbReference type="NCBI Taxonomy" id="38151"/>
    <lineage>
        <taxon>Eukaryota</taxon>
        <taxon>Metazoa</taxon>
        <taxon>Ecdysozoa</taxon>
        <taxon>Arthropoda</taxon>
        <taxon>Hexapoda</taxon>
        <taxon>Insecta</taxon>
        <taxon>Pterygota</taxon>
        <taxon>Neoptera</taxon>
        <taxon>Paraneoptera</taxon>
        <taxon>Hemiptera</taxon>
        <taxon>Auchenorrhyncha</taxon>
        <taxon>Cercopoidea</taxon>
        <taxon>Clastopteridae</taxon>
        <taxon>Clastoptera</taxon>
    </lineage>
</organism>
<dbReference type="CDD" id="cd05236">
    <property type="entry name" value="FAR-N_SDR_e"/>
    <property type="match status" value="1"/>
</dbReference>
<evidence type="ECO:0000256" key="6">
    <source>
        <dbReference type="ARBA" id="ARBA00022989"/>
    </source>
</evidence>
<dbReference type="GO" id="GO:0016020">
    <property type="term" value="C:membrane"/>
    <property type="evidence" value="ECO:0007669"/>
    <property type="project" value="UniProtKB-SubCell"/>
</dbReference>
<evidence type="ECO:0000259" key="12">
    <source>
        <dbReference type="Pfam" id="PF07993"/>
    </source>
</evidence>
<feature type="domain" description="Thioester reductase (TE)" evidence="12">
    <location>
        <begin position="28"/>
        <end position="300"/>
    </location>
</feature>
<dbReference type="InterPro" id="IPR033640">
    <property type="entry name" value="FAR_C"/>
</dbReference>
<proteinExistence type="inferred from homology"/>
<accession>A0A1B6CCS7</accession>
<feature type="non-terminal residue" evidence="13">
    <location>
        <position position="1"/>
    </location>
</feature>
<dbReference type="CDD" id="cd09071">
    <property type="entry name" value="FAR_C"/>
    <property type="match status" value="1"/>
</dbReference>
<dbReference type="FunFam" id="3.40.50.720:FF:000143">
    <property type="entry name" value="Fatty acyl-CoA reductase"/>
    <property type="match status" value="1"/>
</dbReference>
<keyword evidence="7 10" id="KW-0443">Lipid metabolism</keyword>
<evidence type="ECO:0000256" key="3">
    <source>
        <dbReference type="ARBA" id="ARBA00022516"/>
    </source>
</evidence>
<reference evidence="13" key="1">
    <citation type="submission" date="2015-12" db="EMBL/GenBank/DDBJ databases">
        <title>De novo transcriptome assembly of four potential Pierce s Disease insect vectors from Arizona vineyards.</title>
        <authorList>
            <person name="Tassone E.E."/>
        </authorList>
    </citation>
    <scope>NUCLEOTIDE SEQUENCE</scope>
</reference>
<evidence type="ECO:0000259" key="11">
    <source>
        <dbReference type="Pfam" id="PF03015"/>
    </source>
</evidence>
<feature type="domain" description="Fatty acyl-CoA reductase C-terminal" evidence="11">
    <location>
        <begin position="373"/>
        <end position="464"/>
    </location>
</feature>
<keyword evidence="10" id="KW-0560">Oxidoreductase</keyword>
<keyword evidence="8" id="KW-0472">Membrane</keyword>
<dbReference type="InterPro" id="IPR013120">
    <property type="entry name" value="FAR_NAD-bd"/>
</dbReference>
<evidence type="ECO:0000256" key="7">
    <source>
        <dbReference type="ARBA" id="ARBA00023098"/>
    </source>
</evidence>
<dbReference type="GO" id="GO:0035336">
    <property type="term" value="P:long-chain fatty-acyl-CoA metabolic process"/>
    <property type="evidence" value="ECO:0007669"/>
    <property type="project" value="TreeGrafter"/>
</dbReference>
<evidence type="ECO:0000313" key="13">
    <source>
        <dbReference type="EMBL" id="JAS11264.1"/>
    </source>
</evidence>
<dbReference type="GO" id="GO:0080019">
    <property type="term" value="F:alcohol-forming very long-chain fatty acyl-CoA reductase activity"/>
    <property type="evidence" value="ECO:0007669"/>
    <property type="project" value="InterPro"/>
</dbReference>